<dbReference type="Proteomes" id="UP000242875">
    <property type="component" value="Unassembled WGS sequence"/>
</dbReference>
<evidence type="ECO:0000256" key="6">
    <source>
        <dbReference type="ARBA" id="ARBA00023242"/>
    </source>
</evidence>
<dbReference type="PANTHER" id="PTHR31313">
    <property type="entry name" value="TY1 ENHANCER ACTIVATOR"/>
    <property type="match status" value="1"/>
</dbReference>
<gene>
    <name evidence="9" type="ORF">BZG36_05541</name>
</gene>
<proteinExistence type="predicted"/>
<keyword evidence="10" id="KW-1185">Reference proteome</keyword>
<keyword evidence="6" id="KW-0539">Nucleus</keyword>
<evidence type="ECO:0000256" key="5">
    <source>
        <dbReference type="ARBA" id="ARBA00023163"/>
    </source>
</evidence>
<evidence type="ECO:0000256" key="1">
    <source>
        <dbReference type="ARBA" id="ARBA00022723"/>
    </source>
</evidence>
<keyword evidence="4" id="KW-0238">DNA-binding</keyword>
<dbReference type="GO" id="GO:0006351">
    <property type="term" value="P:DNA-templated transcription"/>
    <property type="evidence" value="ECO:0007669"/>
    <property type="project" value="InterPro"/>
</dbReference>
<reference evidence="9 10" key="1">
    <citation type="journal article" date="2017" name="Mycologia">
        <title>Bifiguratus adelaidae, gen. et sp. nov., a new member of Mucoromycotina in endophytic and soil-dwelling habitats.</title>
        <authorList>
            <person name="Torres-Cruz T.J."/>
            <person name="Billingsley Tobias T.L."/>
            <person name="Almatruk M."/>
            <person name="Hesse C."/>
            <person name="Kuske C.R."/>
            <person name="Desiro A."/>
            <person name="Benucci G.M."/>
            <person name="Bonito G."/>
            <person name="Stajich J.E."/>
            <person name="Dunlap C."/>
            <person name="Arnold A.E."/>
            <person name="Porras-Alfaro A."/>
        </authorList>
    </citation>
    <scope>NUCLEOTIDE SEQUENCE [LARGE SCALE GENOMIC DNA]</scope>
    <source>
        <strain evidence="9 10">AZ0501</strain>
    </source>
</reference>
<protein>
    <recommendedName>
        <fullName evidence="8">Xylanolytic transcriptional activator regulatory domain-containing protein</fullName>
    </recommendedName>
</protein>
<evidence type="ECO:0000259" key="8">
    <source>
        <dbReference type="Pfam" id="PF04082"/>
    </source>
</evidence>
<sequence>MSISLWDKTRGSDPNGGTPASSNISTSHQKTTSVNGSSLNDDESEDDGDDLDSVNDAFGSLSIDEANSVRYLGHASGFYLLKQSHVFRHGAFHFSVGGFRKTSLLKYEAEVEIQPGIVNPLDLPPPELLEKLLQVYFEHFPTTFPVFEREQFLECLDSPVHQSPLLLFNAVYALASRIHQDPATRSIPEIPETAGEIFFLRAKRLLDDDYEMSRITTVQALLLMAIHQNGVDSVARGWLYAGMCIGLAEIVEQVLRKLYAHAPRKVAFNHALYMWRENLPPPLRLPEDLTQIEKQNSLPLSILMLHMEYYTITIVLHRPFIPKTDKRDTSAPAILSPSLNICTSAANCIWGWPSSPRSGNNLHHLYVQCSNDNARQSYYSKINIKRNLDVLDDMRATWPVALGMSSILGDLAGLRELILHDDGKFVKLEDVKVNQDPSHLARMTQAPVF</sequence>
<keyword evidence="5" id="KW-0804">Transcription</keyword>
<accession>A0A261XT96</accession>
<dbReference type="GO" id="GO:0008270">
    <property type="term" value="F:zinc ion binding"/>
    <property type="evidence" value="ECO:0007669"/>
    <property type="project" value="InterPro"/>
</dbReference>
<dbReference type="CDD" id="cd12148">
    <property type="entry name" value="fungal_TF_MHR"/>
    <property type="match status" value="1"/>
</dbReference>
<dbReference type="GO" id="GO:0003677">
    <property type="term" value="F:DNA binding"/>
    <property type="evidence" value="ECO:0007669"/>
    <property type="project" value="UniProtKB-KW"/>
</dbReference>
<dbReference type="InterPro" id="IPR007219">
    <property type="entry name" value="XnlR_reg_dom"/>
</dbReference>
<dbReference type="PANTHER" id="PTHR31313:SF81">
    <property type="entry name" value="TY1 ENHANCER ACTIVATOR"/>
    <property type="match status" value="1"/>
</dbReference>
<evidence type="ECO:0000256" key="2">
    <source>
        <dbReference type="ARBA" id="ARBA00022833"/>
    </source>
</evidence>
<evidence type="ECO:0000313" key="9">
    <source>
        <dbReference type="EMBL" id="OZJ01585.1"/>
    </source>
</evidence>
<organism evidence="9 10">
    <name type="scientific">Bifiguratus adelaidae</name>
    <dbReference type="NCBI Taxonomy" id="1938954"/>
    <lineage>
        <taxon>Eukaryota</taxon>
        <taxon>Fungi</taxon>
        <taxon>Fungi incertae sedis</taxon>
        <taxon>Mucoromycota</taxon>
        <taxon>Mucoromycotina</taxon>
        <taxon>Endogonomycetes</taxon>
        <taxon>Endogonales</taxon>
        <taxon>Endogonales incertae sedis</taxon>
        <taxon>Bifiguratus</taxon>
    </lineage>
</organism>
<feature type="compositionally biased region" description="Polar residues" evidence="7">
    <location>
        <begin position="18"/>
        <end position="34"/>
    </location>
</feature>
<evidence type="ECO:0000256" key="7">
    <source>
        <dbReference type="SAM" id="MobiDB-lite"/>
    </source>
</evidence>
<evidence type="ECO:0000313" key="10">
    <source>
        <dbReference type="Proteomes" id="UP000242875"/>
    </source>
</evidence>
<dbReference type="EMBL" id="MVBO01000295">
    <property type="protein sequence ID" value="OZJ01585.1"/>
    <property type="molecule type" value="Genomic_DNA"/>
</dbReference>
<feature type="domain" description="Xylanolytic transcriptional activator regulatory" evidence="8">
    <location>
        <begin position="133"/>
        <end position="248"/>
    </location>
</feature>
<keyword evidence="3" id="KW-0805">Transcription regulation</keyword>
<feature type="region of interest" description="Disordered" evidence="7">
    <location>
        <begin position="1"/>
        <end position="53"/>
    </location>
</feature>
<feature type="compositionally biased region" description="Acidic residues" evidence="7">
    <location>
        <begin position="40"/>
        <end position="53"/>
    </location>
</feature>
<evidence type="ECO:0000256" key="3">
    <source>
        <dbReference type="ARBA" id="ARBA00023015"/>
    </source>
</evidence>
<dbReference type="OrthoDB" id="39175at2759"/>
<dbReference type="AlphaFoldDB" id="A0A261XT96"/>
<comment type="caution">
    <text evidence="9">The sequence shown here is derived from an EMBL/GenBank/DDBJ whole genome shotgun (WGS) entry which is preliminary data.</text>
</comment>
<keyword evidence="1" id="KW-0479">Metal-binding</keyword>
<name>A0A261XT96_9FUNG</name>
<keyword evidence="2" id="KW-0862">Zinc</keyword>
<dbReference type="InterPro" id="IPR051615">
    <property type="entry name" value="Transcr_Regulatory_Elem"/>
</dbReference>
<dbReference type="Pfam" id="PF04082">
    <property type="entry name" value="Fungal_trans"/>
    <property type="match status" value="1"/>
</dbReference>
<evidence type="ECO:0000256" key="4">
    <source>
        <dbReference type="ARBA" id="ARBA00023125"/>
    </source>
</evidence>